<evidence type="ECO:0000313" key="1">
    <source>
        <dbReference type="EMBL" id="GGI24477.1"/>
    </source>
</evidence>
<evidence type="ECO:0000313" key="2">
    <source>
        <dbReference type="Proteomes" id="UP000645390"/>
    </source>
</evidence>
<organism evidence="1 2">
    <name type="scientific">Pedobacter mendelii</name>
    <dbReference type="NCBI Taxonomy" id="1908240"/>
    <lineage>
        <taxon>Bacteria</taxon>
        <taxon>Pseudomonadati</taxon>
        <taxon>Bacteroidota</taxon>
        <taxon>Sphingobacteriia</taxon>
        <taxon>Sphingobacteriales</taxon>
        <taxon>Sphingobacteriaceae</taxon>
        <taxon>Pedobacter</taxon>
    </lineage>
</organism>
<proteinExistence type="predicted"/>
<accession>A0ABQ2BEX5</accession>
<protein>
    <recommendedName>
        <fullName evidence="3">Transposase</fullName>
    </recommendedName>
</protein>
<reference evidence="2" key="1">
    <citation type="journal article" date="2019" name="Int. J. Syst. Evol. Microbiol.">
        <title>The Global Catalogue of Microorganisms (GCM) 10K type strain sequencing project: providing services to taxonomists for standard genome sequencing and annotation.</title>
        <authorList>
            <consortium name="The Broad Institute Genomics Platform"/>
            <consortium name="The Broad Institute Genome Sequencing Center for Infectious Disease"/>
            <person name="Wu L."/>
            <person name="Ma J."/>
        </authorList>
    </citation>
    <scope>NUCLEOTIDE SEQUENCE [LARGE SCALE GENOMIC DNA]</scope>
    <source>
        <strain evidence="2">CCM 8939</strain>
    </source>
</reference>
<dbReference type="Proteomes" id="UP000645390">
    <property type="component" value="Unassembled WGS sequence"/>
</dbReference>
<gene>
    <name evidence="1" type="ORF">GCM10008119_12850</name>
</gene>
<keyword evidence="2" id="KW-1185">Reference proteome</keyword>
<sequence length="46" mass="5577">MKYNVRIKSKIQSFRSDKIKQIMCLKKGFKQRYVSNDYEAKNVVDF</sequence>
<evidence type="ECO:0008006" key="3">
    <source>
        <dbReference type="Google" id="ProtNLM"/>
    </source>
</evidence>
<dbReference type="EMBL" id="BMDJ01000003">
    <property type="protein sequence ID" value="GGI24477.1"/>
    <property type="molecule type" value="Genomic_DNA"/>
</dbReference>
<comment type="caution">
    <text evidence="1">The sequence shown here is derived from an EMBL/GenBank/DDBJ whole genome shotgun (WGS) entry which is preliminary data.</text>
</comment>
<name>A0ABQ2BEX5_9SPHI</name>